<feature type="compositionally biased region" description="Basic and acidic residues" evidence="2">
    <location>
        <begin position="1197"/>
        <end position="1233"/>
    </location>
</feature>
<feature type="compositionally biased region" description="Polar residues" evidence="2">
    <location>
        <begin position="304"/>
        <end position="314"/>
    </location>
</feature>
<feature type="region of interest" description="Disordered" evidence="2">
    <location>
        <begin position="3096"/>
        <end position="3165"/>
    </location>
</feature>
<dbReference type="STRING" id="37653.A0A0L8I0Z0"/>
<feature type="compositionally biased region" description="Basic and acidic residues" evidence="2">
    <location>
        <begin position="1588"/>
        <end position="1617"/>
    </location>
</feature>
<feature type="compositionally biased region" description="Basic residues" evidence="2">
    <location>
        <begin position="2179"/>
        <end position="2189"/>
    </location>
</feature>
<feature type="compositionally biased region" description="Basic and acidic residues" evidence="2">
    <location>
        <begin position="3430"/>
        <end position="3454"/>
    </location>
</feature>
<feature type="region of interest" description="Disordered" evidence="2">
    <location>
        <begin position="1168"/>
        <end position="1348"/>
    </location>
</feature>
<feature type="compositionally biased region" description="Basic and acidic residues" evidence="2">
    <location>
        <begin position="3556"/>
        <end position="3568"/>
    </location>
</feature>
<accession>A0A0L8I0Z0</accession>
<feature type="compositionally biased region" description="Polar residues" evidence="2">
    <location>
        <begin position="1619"/>
        <end position="1630"/>
    </location>
</feature>
<feature type="compositionally biased region" description="Basic and acidic residues" evidence="2">
    <location>
        <begin position="5040"/>
        <end position="5055"/>
    </location>
</feature>
<feature type="compositionally biased region" description="Polar residues" evidence="2">
    <location>
        <begin position="2925"/>
        <end position="2934"/>
    </location>
</feature>
<feature type="compositionally biased region" description="Low complexity" evidence="2">
    <location>
        <begin position="1474"/>
        <end position="1492"/>
    </location>
</feature>
<feature type="region of interest" description="Disordered" evidence="2">
    <location>
        <begin position="2315"/>
        <end position="2350"/>
    </location>
</feature>
<feature type="compositionally biased region" description="Polar residues" evidence="2">
    <location>
        <begin position="442"/>
        <end position="451"/>
    </location>
</feature>
<feature type="compositionally biased region" description="Basic and acidic residues" evidence="2">
    <location>
        <begin position="5479"/>
        <end position="5488"/>
    </location>
</feature>
<gene>
    <name evidence="3" type="ORF">OCBIM_22039597mg</name>
</gene>
<feature type="compositionally biased region" description="Basic and acidic residues" evidence="2">
    <location>
        <begin position="3747"/>
        <end position="3757"/>
    </location>
</feature>
<feature type="compositionally biased region" description="Low complexity" evidence="2">
    <location>
        <begin position="540"/>
        <end position="558"/>
    </location>
</feature>
<feature type="compositionally biased region" description="Basic and acidic residues" evidence="2">
    <location>
        <begin position="4742"/>
        <end position="4788"/>
    </location>
</feature>
<feature type="region of interest" description="Disordered" evidence="2">
    <location>
        <begin position="1382"/>
        <end position="1638"/>
    </location>
</feature>
<feature type="compositionally biased region" description="Polar residues" evidence="2">
    <location>
        <begin position="1247"/>
        <end position="1258"/>
    </location>
</feature>
<feature type="compositionally biased region" description="Basic and acidic residues" evidence="2">
    <location>
        <begin position="5299"/>
        <end position="5329"/>
    </location>
</feature>
<feature type="compositionally biased region" description="Polar residues" evidence="2">
    <location>
        <begin position="2945"/>
        <end position="2955"/>
    </location>
</feature>
<feature type="compositionally biased region" description="Polar residues" evidence="2">
    <location>
        <begin position="3593"/>
        <end position="3624"/>
    </location>
</feature>
<organism evidence="3">
    <name type="scientific">Octopus bimaculoides</name>
    <name type="common">California two-spotted octopus</name>
    <dbReference type="NCBI Taxonomy" id="37653"/>
    <lineage>
        <taxon>Eukaryota</taxon>
        <taxon>Metazoa</taxon>
        <taxon>Spiralia</taxon>
        <taxon>Lophotrochozoa</taxon>
        <taxon>Mollusca</taxon>
        <taxon>Cephalopoda</taxon>
        <taxon>Coleoidea</taxon>
        <taxon>Octopodiformes</taxon>
        <taxon>Octopoda</taxon>
        <taxon>Incirrata</taxon>
        <taxon>Octopodidae</taxon>
        <taxon>Octopus</taxon>
    </lineage>
</organism>
<feature type="region of interest" description="Disordered" evidence="2">
    <location>
        <begin position="3368"/>
        <end position="3392"/>
    </location>
</feature>
<feature type="compositionally biased region" description="Basic and acidic residues" evidence="2">
    <location>
        <begin position="3991"/>
        <end position="4034"/>
    </location>
</feature>
<feature type="compositionally biased region" description="Basic and acidic residues" evidence="2">
    <location>
        <begin position="3923"/>
        <end position="3938"/>
    </location>
</feature>
<feature type="compositionally biased region" description="Basic and acidic residues" evidence="2">
    <location>
        <begin position="1424"/>
        <end position="1435"/>
    </location>
</feature>
<feature type="region of interest" description="Disordered" evidence="2">
    <location>
        <begin position="4722"/>
        <end position="4823"/>
    </location>
</feature>
<feature type="region of interest" description="Disordered" evidence="2">
    <location>
        <begin position="3213"/>
        <end position="3232"/>
    </location>
</feature>
<feature type="compositionally biased region" description="Basic and acidic residues" evidence="2">
    <location>
        <begin position="4954"/>
        <end position="5017"/>
    </location>
</feature>
<feature type="compositionally biased region" description="Basic and acidic residues" evidence="2">
    <location>
        <begin position="5453"/>
        <end position="5463"/>
    </location>
</feature>
<feature type="compositionally biased region" description="Basic and acidic residues" evidence="2">
    <location>
        <begin position="2007"/>
        <end position="2022"/>
    </location>
</feature>
<feature type="compositionally biased region" description="Basic and acidic residues" evidence="2">
    <location>
        <begin position="3467"/>
        <end position="3497"/>
    </location>
</feature>
<feature type="compositionally biased region" description="Basic and acidic residues" evidence="2">
    <location>
        <begin position="4192"/>
        <end position="4201"/>
    </location>
</feature>
<feature type="region of interest" description="Disordered" evidence="2">
    <location>
        <begin position="4954"/>
        <end position="5223"/>
    </location>
</feature>
<feature type="compositionally biased region" description="Basic and acidic residues" evidence="2">
    <location>
        <begin position="777"/>
        <end position="809"/>
    </location>
</feature>
<feature type="compositionally biased region" description="Basic and acidic residues" evidence="2">
    <location>
        <begin position="1850"/>
        <end position="1870"/>
    </location>
</feature>
<feature type="region of interest" description="Disordered" evidence="2">
    <location>
        <begin position="730"/>
        <end position="752"/>
    </location>
</feature>
<sequence>MDRAESRAAPSRIEVGRTASMENTRDDMIRLPFIGTFPRTRRDKIDESKIPSTQSPTNYRQKIRSGIFGNRTSRFLEEVKSSEQKGTIFGSLPRRKVTETCTYPEHHSSLPRSHSDMKTIKSLIKETSFPVYGDGRNTFERTIINTDYRRSPFAIRSPRSNSNSRASMHDYALSSDEGSWSAADSGHIDDMESSVLSTASSQNAGDSHTDEQKKKKKNIKSLGKRIKKGLYSLFHKHEKRDRDSGVDDIRQTDEESNRTYCSTDSEFDRDSMSNFSYTSSVSRNNYGSNATLSQTGPSEDRLSMVSSSTLSNYGNDRHKAGMRRVRSMGFQDKKSTLGHFANATPYDKPDGDVTSVSAQNQRKTYSHQLGVSPGSSTDIVDRTVQDRTVLANTNIHEDSNMRRSLTSEKINKDSKVTNRTSLPFMGINLHSKKSQEFSVSSQKTHIDQTASVEDRTVNTDNSMRRSLTSEKINKDSKATNRTSLPFMGINLHSKKSQELSASSQKTHLDQTASTSEDVSASKSKNTSKVSRGLFGFSFPNRSNKSSSSQLKSTTKNNKGNTEGEDTSYKTSQERKSLEEKHGRMFLPILSGPKASKNRSVVVVASSIVGMSPLGQLSDSSFSNIEDLKTDHLNDNIPSYTEPDKFKDSQQHKTIANFLERKDPRTQDLSPARNNNQVYPSAKQSGTENSRLNNIPGENSVKLTTSKREFNKHSNSESHQLGYNLLHNQRTASPKSVSMHQRPVPETAATGVESQISKEKINLGNESVILSQVTQVRNETKNEEKISWHTKETSGKTNEEDHSIKEDKAKTVFQYSTESNYDDDDDDDDDNEFFDIEEPTDKATTSSDGDNTDLEFYDSVELAPDTLGQIKEDSSGENKAAFGYSSATQIKTSFEHLSQDKIHRQSEDTISSRSEISFSKSNVSPHRLHNVPNSSAPATQAFKTPYITDNGAEWIKRTDYSQVLTKTDDVEEIKRRSDIIVQKSKNIDGSSFGERPTLDLSNRVNQIQRTTNQSKAVEELSKFNEISSSSRKTVLSTSPSLSATRKTVPSGNITKSLELFQKEITKAGKQPIKIEEKTQISTREEKGVCVSKHGRDSAEEPPPERDKQDFGVKPLKDNKDSLRMFSGADGITNAKYRGIRQTEESIKYISRSNSENIPKKEVEEAAIINDVPTRRSDDIKTENQYVGEQSPGDQSIENVRKDDIDENKSKNIIKSDENQSRRITNDNSKIKVDSETALLSTVRKSDLESTANDTKNIYSSKHPKREKSEKSWKKSSKEKTDSYTEHTDGRSHKEIAESQLPHPEKTKSTGSENIAQKFDRPEDKNEANLGIGATENREPIQKEKPTKSVSEMTQIFDASGKHLGYVSMEEILRLLSEKLNLPSAVNLDQNTSKDAATSVTSSLHRKMEGAPAEKSFKAKHSSSYESKDKFDNEPHRHTSSKADMLKEKEFHDHSKIDSGVDNKFSKKVSPKHSSESSPESSSESSPELSSEYSTEVRSETSSESSTQASIIDKNEHLTILSEPTSNDTSTEHSVESSPELSSECSPELSSECSPELSSESSCAELSGDSSSPDVNSIPSSEANSETESDQFHSKVSNREFSFEHSRVLNEEDKIKDGDTSSDFKLNFVSENKSSDDSKIDITRIIDNKDSVDVPNKEDRTSWSKRLHSDSDFAAKNESLDNQVEIDQEANIEIGNRDLSEKQFKGSEKALDTSLDSNTAHKTDKESKLQTKIDAVDNRKVNLSPTSTAENLNNMSDLKHHRSEILQARSTVSDDVGVTSKEVFTEFGQKQKPDDVNIEQIVSEFVDSKHKSSEYDLRASNHKSSDGILTKTNDAKNSNSSENIKVIEISRSKSESIECKEEKENKYTEPNKPKVIRKYSKSSKHVDIDLLADQMKEADVSSKTDKLEDSYQIVSEQNKVKGDKDGKTEEKSRPKQNRKSEQKRNKKKNNINKTSRNNENFSSEDNSAKSSGADIPGKTSSERPKRSAVESSESDGSNSLAKSTSKVNRKVDLDNERDYKKDTTSDNSLKEQSLLLSQSNVVEKKLASDSRSFEGICDRKIKPLPVKDDNVKKITGQISPSVNNEQIMNKNSIKDDSTVLSDKENKIMVIKGRDKIKCDITSSSDDSSSSGNVDKTKLSRSVAVNVKKRVSFDLKPDVSKHPEDTKDNERVLDTKSNYKEKKSKHKSKMKTSKNIESSSAIISETRSKIKSENSLLTKEKNGEAICTEESNNAPSDIILIESSNKETDGLKFFERHQADNEVMASVKKEKGATPFKTEESKKSRSRNMTAGVEISEIQKASYLSSRIGSIHNESKEDKQFNLPHSGSEIKGETREGLGESNFKETHDQTNDTANERKDFISACPEINEKELEIGNLNVKDQNYAKDITEETKLGTDTNLKENWGISRIQNENFENTSCQKIKQSTVGVSEKELDQVRVYETVSNGTVAEVRHEGKDAVKIDSVKDEESISKEFKENSLSENKEVNFISSSKSAEYTEVKTSKEAVTKDVELDGNEQNDRGFSNREGESCAEADIDKLKVEQKKEDSESEVRIEKKEARIIEDLCKYAVEGITEPLEVLNTQYVENTEISMEIVYDNVADVSIESHEIVQINVGESLTDPVNLHCNDLMEDLTTSLSDLLEDIRTTPTEVLENEFKEISVCPDDICCKHSTEMFIDVNNEPEVLQDSVCVLEANTLETPKESITDQNERLAKLTEIIDYEVIHVGGGMELSVSIEQADTVREEKRDISDETKDAEETLKSAQELYSTESTEPLQYEEVSKIVTAVTRAHFKDLERNLIDCLSYSGDNKVEYCTDLVDLEDIDHEENIIEITAVEHSRIEGIPIETFDVASIDEIISFVKLVNTISEDPIHDLTEPVDIVKEVLANASLEPEHVLCQKITETLLESIKSQQKLDSQSSSVASRKDDSKSFTGDKSQVISEEKSDKNYSPVESQQSQRTSNELEEHSVKDSKELTGKVNDKSMSLCLESEQRGVDSKITTDKTSNNSSYLSPTNVNDFNESEKDKETLNDQIGSDDIETSKYKEKLANEDSNESLETTSCRAVVKEKLTCDKDGTVNEIDDKELKTNKDNDAKLTVEIVGADNELSKAEIIEGKKEKKEREEKVKREKKEMKEKEKREKKEKKEKEKQEKKEKKEMEKREKLMKKEKERQEKIERKLKEKMKKEGKVEAEIMEENRKKNEETKIEEKEIRTTDIVEDTKRKERKNEGVENIDGVNLENREEKIEEMSVVKMEESTKTEETPVFVENKEKTIKEGELRKMASIFERTNEKDFQERQTEEVLVVDGKEGKERKEEKAEVLSVVERKREKGIIEEKSKEVLVDKGKELKKVEVIEGNEEKKMKEIKSKEISVVERKKEKNEKEEKQVFEEKKEELRNEEKTEEVLIVRDEKKVQLEDKIKRISSVADVKEKQAYIMKEMKNENEAREEAEGKVDREREKISENELVNLENESEVMGDKERNNKEEITMDKRDKHDQQQLSLKDRNEEEEEEEFYDSVDISPRESPNELPAELCEQNDNLKPNESSVKTQDLESVTPPSSTQSLKELKSPCLDKDATLSDTQESITAATVDVTKDIDIAKQVTETASSSLPDISVASSTSENDSLKEQSTNNNDTDDRETMLSQRDSKHDSTGLDITDIALAKQEKAKDNDITSISKEATATTATTTVATKTSATPTVAKINGTDLQSNEIEETIDTSDSTNILNTGQNKYVPPQRESCEDMSLADTSASSGNEKISYEKPTEHKITTNMEDDVKEISFPEKVENNREIALLASDSEAEMTVPTENRSEELLESAVSENANLNNDEILVQSIVHESKEISPGISTTDDTKDEVVALTQANNVSSDLVEKGIPHTTIESYEEEEKTQATPTKSGVLYAVDALKRMFGFSSSEEPETCDKNKECIITSEANDNRQQLDGKKDSVCHDEDNVSVEVTKGINERDTPENKDSKDSEVEYFDKNDRSDKTDTYLEEQISIQPTSMEDKKEDINNANKDIEIESSKEESGEMKHIGDIVSSKGKDRIIPCDEIIQVSEDEDHASSEDTTDRESSSESSKSVEESNSEISEPDSAESSGIIAADLEEMPLFSPQKISEEINIEDSGEKAFNEEDQKNTFHEEISTNLNNKIEESKEFITTEDGETELKLSPVISKIDNLEDGCIENMVSVITVVTDEDLSGDSLPESDILKNEDDARPQSVDSDVDAEFIVTSSGSSDIVTPEEDLEPKIKRKPPVPLPRTTSKSEAKDSNKESESSEEIKDSIETESMNDYPEDGQTSVESKSKKPVPLPRSGVKTAESVNESSETDESIEEQFKDLSSRFNMLPPEMGEKLNFKKKPPKLPPKSKLSGEPNSTEQINSYDDESETNDSEEIKDIKSRLSMLPAEMGFKLNFKKKTPPPPPSKLATKDDKTGEIPEAVSDDHNEKEKLIENIEIKEQDNKIEPTSSGTEEVDDAQMDLKRRMSMLSAEMGVEINLRKKSPPSPAPKVKRGDNSTNAEENKLTEGDKGSESIDGLEQVSDNINNTDDSDEQSMDLKSRLNKLSNEMGTQVTLKKSAPVPPPKFTKDKTKLQSEDDEEEMDLKSRMNKLSSEMGTEINLKKTQKPPVPLPKTAAAKINSVTEVESKDPEESGETSCTFVISTSIDDVECDESDSFTFVINSDITEDQTVSAISDSSGTKSETTTDGDVKTADSSANKVEGDNEDSNSFTFTINEVADSDKPNSYDITICPTETNEAPVVEEKKPEPEVKKELTAEEKAKERLKRISEMLEEERKKPKESTVDAMKRRLSGSFLQEEVKVDPVKRRSSLTSKPAPKKLGNLENFQKKFGAANAPGIDFDSMKRRYGLLPAKDSVKKVAPVEKKDSKLSKSKDSSESAAKNENVTVETETKSVAEPCPMTTEDQGDKTKNTEVKVAQTEGTVGIDIIEGKVSDKGKEDVNEKSKVEIINTGEEKVIDNEKTADIPESGDKQTTIEKNADDLKSSKEIIESEDSSKELKTVSSEVDRKDSIDSKELSNQKQGMPDALENTECKPGVSLQKSDEERISDKISEDKSQSSSEELSIQKPLSVTESTEDVSKVDTKESRKLENSEKLSKALESSSDLNRDQNSVKDSSLEKQEGLRQPTVLDPKEPGQYDDVEDSDTDKTSDNESSVETSREKPAGTVKDHLEVDETQKILHEENNKLEVNEEEENKVGVKQDEKNNLGVKQEENNKVGVKQEEDNNLGVKGKEDIKLGVNEINIFSDDTSNEKLKSSYDVQEDSCESNSQTEQTLSDKVDKSEDQTNITNKDVSQQQVTAKEGDVSEKEQPLSDVDTSTKHIANEDNRDAELVQVKDSQEPVANDDIQDAKLAQIKENENTENRRPEPKNEIKSIKVEGFNIGLPENIVGTDSEETDEESPKVPLNKAFIFDQFRDADEEEDYADEDEAEDDDDSEEIVERSGDKSSNSLPSEELVVKGLKENKNLVRQSQSEGKNKKFIKSFDGDRNIDETQTTTEIPSTKALSKERTVDHNEHESKLDNEKAVKMESIKEPKSVTLDDKSFECTSSTEDTRSNKIRRAKTKSKIYTQQNAAESKTDIDSKYERTSKIVDNSEKVTSQDNISKLAANTEPQSSSENTDVLQDIIHNIKQTLQERSLSDNIISTVIESLKTKEILADVTKTEVTSKTDVPFTSHIPDEILSENAVQNSKQSSSLNENVDLKSGPSIDIFVSENEKLDDKFSNKANLPEASELIKDITSSIDISIRIISRCRRQIRSARRHFI</sequence>
<evidence type="ECO:0000313" key="3">
    <source>
        <dbReference type="EMBL" id="KOF95111.1"/>
    </source>
</evidence>
<feature type="compositionally biased region" description="Polar residues" evidence="2">
    <location>
        <begin position="3527"/>
        <end position="3555"/>
    </location>
</feature>
<feature type="compositionally biased region" description="Polar residues" evidence="2">
    <location>
        <begin position="2996"/>
        <end position="3013"/>
    </location>
</feature>
<feature type="compositionally biased region" description="Basic and acidic residues" evidence="2">
    <location>
        <begin position="3099"/>
        <end position="3165"/>
    </location>
</feature>
<feature type="compositionally biased region" description="Polar residues" evidence="2">
    <location>
        <begin position="5056"/>
        <end position="5072"/>
    </location>
</feature>
<name>A0A0L8I0Z0_OCTBM</name>
<feature type="compositionally biased region" description="Polar residues" evidence="2">
    <location>
        <begin position="1181"/>
        <end position="1196"/>
    </location>
</feature>
<feature type="compositionally biased region" description="Low complexity" evidence="2">
    <location>
        <begin position="1949"/>
        <end position="1958"/>
    </location>
</feature>
<feature type="compositionally biased region" description="Basic and acidic residues" evidence="2">
    <location>
        <begin position="5502"/>
        <end position="5536"/>
    </location>
</feature>
<feature type="compositionally biased region" description="Basic and acidic residues" evidence="2">
    <location>
        <begin position="5104"/>
        <end position="5121"/>
    </location>
</feature>
<feature type="region of interest" description="Disordered" evidence="2">
    <location>
        <begin position="1850"/>
        <end position="2034"/>
    </location>
</feature>
<feature type="compositionally biased region" description="Basic and acidic residues" evidence="2">
    <location>
        <begin position="4047"/>
        <end position="4067"/>
    </location>
</feature>
<feature type="compositionally biased region" description="Polar residues" evidence="2">
    <location>
        <begin position="1959"/>
        <end position="1968"/>
    </location>
</feature>
<feature type="compositionally biased region" description="Polar residues" evidence="2">
    <location>
        <begin position="4544"/>
        <end position="4556"/>
    </location>
</feature>
<evidence type="ECO:0000256" key="2">
    <source>
        <dbReference type="SAM" id="MobiDB-lite"/>
    </source>
</evidence>
<feature type="region of interest" description="Disordered" evidence="2">
    <location>
        <begin position="4851"/>
        <end position="4913"/>
    </location>
</feature>
<dbReference type="EMBL" id="KQ416807">
    <property type="protein sequence ID" value="KOF95111.1"/>
    <property type="molecule type" value="Genomic_DNA"/>
</dbReference>
<feature type="compositionally biased region" description="Basic and acidic residues" evidence="2">
    <location>
        <begin position="4854"/>
        <end position="4876"/>
    </location>
</feature>
<feature type="compositionally biased region" description="Acidic residues" evidence="2">
    <location>
        <begin position="4365"/>
        <end position="4374"/>
    </location>
</feature>
<feature type="compositionally biased region" description="Basic and acidic residues" evidence="2">
    <location>
        <begin position="1334"/>
        <end position="1345"/>
    </location>
</feature>
<feature type="compositionally biased region" description="Polar residues" evidence="2">
    <location>
        <begin position="2192"/>
        <end position="2202"/>
    </location>
</feature>
<proteinExistence type="predicted"/>
<feature type="compositionally biased region" description="Basic and acidic residues" evidence="2">
    <location>
        <begin position="4502"/>
        <end position="4514"/>
    </location>
</feature>
<feature type="compositionally biased region" description="Basic and acidic residues" evidence="2">
    <location>
        <begin position="5156"/>
        <end position="5221"/>
    </location>
</feature>
<feature type="compositionally biased region" description="Acidic residues" evidence="2">
    <location>
        <begin position="819"/>
        <end position="837"/>
    </location>
</feature>
<feature type="compositionally biased region" description="Polar residues" evidence="2">
    <location>
        <begin position="3569"/>
        <end position="3578"/>
    </location>
</feature>
<reference evidence="3" key="1">
    <citation type="submission" date="2015-07" db="EMBL/GenBank/DDBJ databases">
        <title>MeaNS - Measles Nucleotide Surveillance Program.</title>
        <authorList>
            <person name="Tran T."/>
            <person name="Druce J."/>
        </authorList>
    </citation>
    <scope>NUCLEOTIDE SEQUENCE</scope>
    <source>
        <strain evidence="3">UCB-OBI-ISO-001</strain>
        <tissue evidence="3">Gonad</tissue>
    </source>
</reference>
<feature type="compositionally biased region" description="Basic and acidic residues" evidence="2">
    <location>
        <begin position="4247"/>
        <end position="4268"/>
    </location>
</feature>
<feature type="compositionally biased region" description="Basic residues" evidence="2">
    <location>
        <begin position="1872"/>
        <end position="1881"/>
    </location>
</feature>
<feature type="compositionally biased region" description="Basic and acidic residues" evidence="2">
    <location>
        <begin position="2984"/>
        <end position="2995"/>
    </location>
</feature>
<feature type="compositionally biased region" description="Basic and acidic residues" evidence="2">
    <location>
        <begin position="1808"/>
        <end position="1823"/>
    </location>
</feature>
<feature type="compositionally biased region" description="Basic and acidic residues" evidence="2">
    <location>
        <begin position="4567"/>
        <end position="4576"/>
    </location>
</feature>
<feature type="compositionally biased region" description="Acidic residues" evidence="2">
    <location>
        <begin position="3498"/>
        <end position="3507"/>
    </location>
</feature>
<feature type="compositionally biased region" description="Polar residues" evidence="2">
    <location>
        <begin position="280"/>
        <end position="297"/>
    </location>
</feature>
<feature type="compositionally biased region" description="Basic and acidic residues" evidence="2">
    <location>
        <begin position="1442"/>
        <end position="1463"/>
    </location>
</feature>
<feature type="region of interest" description="Disordered" evidence="2">
    <location>
        <begin position="442"/>
        <end position="579"/>
    </location>
</feature>
<feature type="compositionally biased region" description="Polar residues" evidence="2">
    <location>
        <begin position="1385"/>
        <end position="1401"/>
    </location>
</feature>
<feature type="region of interest" description="Disordered" evidence="2">
    <location>
        <begin position="2267"/>
        <end position="2287"/>
    </location>
</feature>
<feature type="compositionally biased region" description="Polar residues" evidence="2">
    <location>
        <begin position="5489"/>
        <end position="5501"/>
    </location>
</feature>
<feature type="compositionally biased region" description="Basic and acidic residues" evidence="2">
    <location>
        <begin position="2151"/>
        <end position="2178"/>
    </location>
</feature>
<feature type="compositionally biased region" description="Basic and acidic residues" evidence="2">
    <location>
        <begin position="467"/>
        <end position="478"/>
    </location>
</feature>
<feature type="compositionally biased region" description="Basic and acidic residues" evidence="2">
    <location>
        <begin position="3948"/>
        <end position="3978"/>
    </location>
</feature>
<feature type="compositionally biased region" description="Polar residues" evidence="2">
    <location>
        <begin position="3708"/>
        <end position="3720"/>
    </location>
</feature>
<feature type="compositionally biased region" description="Polar residues" evidence="2">
    <location>
        <begin position="666"/>
        <end position="700"/>
    </location>
</feature>
<feature type="compositionally biased region" description="Basic and acidic residues" evidence="2">
    <location>
        <begin position="1916"/>
        <end position="1941"/>
    </location>
</feature>
<feature type="compositionally biased region" description="Low complexity" evidence="2">
    <location>
        <begin position="1534"/>
        <end position="1579"/>
    </location>
</feature>
<feature type="region of interest" description="Disordered" evidence="2">
    <location>
        <begin position="234"/>
        <end position="265"/>
    </location>
</feature>
<feature type="region of interest" description="Disordered" evidence="2">
    <location>
        <begin position="776"/>
        <end position="852"/>
    </location>
</feature>
<feature type="region of interest" description="Disordered" evidence="2">
    <location>
        <begin position="3241"/>
        <end position="3262"/>
    </location>
</feature>
<feature type="region of interest" description="Disordered" evidence="2">
    <location>
        <begin position="659"/>
        <end position="700"/>
    </location>
</feature>
<feature type="compositionally biased region" description="Acidic residues" evidence="2">
    <location>
        <begin position="5415"/>
        <end position="5435"/>
    </location>
</feature>
<feature type="compositionally biased region" description="Basic and acidic residues" evidence="2">
    <location>
        <begin position="5273"/>
        <end position="5282"/>
    </location>
</feature>
<feature type="compositionally biased region" description="Basic and acidic residues" evidence="2">
    <location>
        <begin position="3213"/>
        <end position="3222"/>
    </location>
</feature>
<feature type="compositionally biased region" description="Basic and acidic residues" evidence="2">
    <location>
        <begin position="1316"/>
        <end position="1325"/>
    </location>
</feature>
<feature type="region of interest" description="Disordered" evidence="2">
    <location>
        <begin position="3923"/>
        <end position="4121"/>
    </location>
</feature>
<feature type="compositionally biased region" description="Basic and acidic residues" evidence="2">
    <location>
        <begin position="2325"/>
        <end position="2350"/>
    </location>
</feature>
<feature type="compositionally biased region" description="Polar residues" evidence="2">
    <location>
        <begin position="1828"/>
        <end position="1838"/>
    </location>
</feature>
<feature type="compositionally biased region" description="Polar residues" evidence="2">
    <location>
        <begin position="4355"/>
        <end position="4364"/>
    </location>
</feature>
<evidence type="ECO:0000256" key="1">
    <source>
        <dbReference type="SAM" id="Coils"/>
    </source>
</evidence>
<feature type="compositionally biased region" description="Basic and acidic residues" evidence="2">
    <location>
        <begin position="5352"/>
        <end position="5374"/>
    </location>
</feature>
<feature type="coiled-coil region" evidence="1">
    <location>
        <begin position="2734"/>
        <end position="2761"/>
    </location>
</feature>
<feature type="compositionally biased region" description="Polar residues" evidence="2">
    <location>
        <begin position="498"/>
        <end position="529"/>
    </location>
</feature>
<feature type="region of interest" description="Disordered" evidence="2">
    <location>
        <begin position="2116"/>
        <end position="2138"/>
    </location>
</feature>
<feature type="region of interest" description="Disordered" evidence="2">
    <location>
        <begin position="3430"/>
        <end position="3673"/>
    </location>
</feature>
<feature type="region of interest" description="Disordered" evidence="2">
    <location>
        <begin position="194"/>
        <end position="221"/>
    </location>
</feature>
<feature type="compositionally biased region" description="Basic and acidic residues" evidence="2">
    <location>
        <begin position="1074"/>
        <end position="1121"/>
    </location>
</feature>
<feature type="region of interest" description="Disordered" evidence="2">
    <location>
        <begin position="4181"/>
        <end position="4378"/>
    </location>
</feature>
<feature type="compositionally biased region" description="Polar residues" evidence="2">
    <location>
        <begin position="4668"/>
        <end position="4699"/>
    </location>
</feature>
<feature type="region of interest" description="Disordered" evidence="2">
    <location>
        <begin position="2151"/>
        <end position="2205"/>
    </location>
</feature>
<feature type="region of interest" description="Disordered" evidence="2">
    <location>
        <begin position="280"/>
        <end position="317"/>
    </location>
</feature>
<feature type="compositionally biased region" description="Basic and acidic residues" evidence="2">
    <location>
        <begin position="1717"/>
        <end position="1727"/>
    </location>
</feature>
<feature type="region of interest" description="Disordered" evidence="2">
    <location>
        <begin position="4595"/>
        <end position="4614"/>
    </location>
</feature>
<feature type="region of interest" description="Disordered" evidence="2">
    <location>
        <begin position="4474"/>
        <end position="4586"/>
    </location>
</feature>
<feature type="region of interest" description="Disordered" evidence="2">
    <location>
        <begin position="4668"/>
        <end position="4709"/>
    </location>
</feature>
<feature type="compositionally biased region" description="Basic and acidic residues" evidence="2">
    <location>
        <begin position="3033"/>
        <end position="3043"/>
    </location>
</feature>
<feature type="compositionally biased region" description="Basic and acidic residues" evidence="2">
    <location>
        <begin position="1265"/>
        <end position="1306"/>
    </location>
</feature>
<feature type="compositionally biased region" description="Basic and acidic residues" evidence="2">
    <location>
        <begin position="240"/>
        <end position="257"/>
    </location>
</feature>
<feature type="region of interest" description="Disordered" evidence="2">
    <location>
        <begin position="4395"/>
        <end position="4459"/>
    </location>
</feature>
<feature type="compositionally biased region" description="Basic and acidic residues" evidence="2">
    <location>
        <begin position="5076"/>
        <end position="5096"/>
    </location>
</feature>
<feature type="region of interest" description="Disordered" evidence="2">
    <location>
        <begin position="1074"/>
        <end position="1124"/>
    </location>
</feature>
<feature type="compositionally biased region" description="Polar residues" evidence="2">
    <location>
        <begin position="194"/>
        <end position="206"/>
    </location>
</feature>
<feature type="region of interest" description="Disordered" evidence="2">
    <location>
        <begin position="2910"/>
        <end position="3055"/>
    </location>
</feature>
<keyword evidence="1" id="KW-0175">Coiled coil</keyword>
<feature type="compositionally biased region" description="Basic and acidic residues" evidence="2">
    <location>
        <begin position="1693"/>
        <end position="1709"/>
    </location>
</feature>
<feature type="compositionally biased region" description="Polar residues" evidence="2">
    <location>
        <begin position="3736"/>
        <end position="3745"/>
    </location>
</feature>
<feature type="region of interest" description="Disordered" evidence="2">
    <location>
        <begin position="5241"/>
        <end position="5536"/>
    </location>
</feature>
<feature type="compositionally biased region" description="Basic and acidic residues" evidence="2">
    <location>
        <begin position="2956"/>
        <end position="2975"/>
    </location>
</feature>
<feature type="compositionally biased region" description="Polar residues" evidence="2">
    <location>
        <begin position="5283"/>
        <end position="5297"/>
    </location>
</feature>
<protein>
    <submittedName>
        <fullName evidence="3">Uncharacterized protein</fullName>
    </submittedName>
</protein>
<feature type="region of interest" description="Disordered" evidence="2">
    <location>
        <begin position="1686"/>
        <end position="1727"/>
    </location>
</feature>
<dbReference type="OrthoDB" id="10394049at2759"/>
<feature type="compositionally biased region" description="Basic and acidic residues" evidence="2">
    <location>
        <begin position="2267"/>
        <end position="2280"/>
    </location>
</feature>
<feature type="compositionally biased region" description="Basic and acidic residues" evidence="2">
    <location>
        <begin position="1882"/>
        <end position="1907"/>
    </location>
</feature>
<feature type="region of interest" description="Disordered" evidence="2">
    <location>
        <begin position="3705"/>
        <end position="3764"/>
    </location>
</feature>
<feature type="compositionally biased region" description="Basic and acidic residues" evidence="2">
    <location>
        <begin position="4109"/>
        <end position="4121"/>
    </location>
</feature>
<feature type="compositionally biased region" description="Basic and acidic residues" evidence="2">
    <location>
        <begin position="1171"/>
        <end position="1180"/>
    </location>
</feature>
<feature type="compositionally biased region" description="Basic and acidic residues" evidence="2">
    <location>
        <begin position="4410"/>
        <end position="4446"/>
    </location>
</feature>
<feature type="region of interest" description="Disordered" evidence="2">
    <location>
        <begin position="1808"/>
        <end position="1838"/>
    </location>
</feature>
<feature type="region of interest" description="Disordered" evidence="2">
    <location>
        <begin position="1"/>
        <end position="26"/>
    </location>
</feature>
<feature type="compositionally biased region" description="Polar residues" evidence="2">
    <location>
        <begin position="1987"/>
        <end position="2004"/>
    </location>
</feature>